<reference evidence="8" key="1">
    <citation type="journal article" date="2019" name="Int. J. Syst. Evol. Microbiol.">
        <title>The Global Catalogue of Microorganisms (GCM) 10K type strain sequencing project: providing services to taxonomists for standard genome sequencing and annotation.</title>
        <authorList>
            <consortium name="The Broad Institute Genomics Platform"/>
            <consortium name="The Broad Institute Genome Sequencing Center for Infectious Disease"/>
            <person name="Wu L."/>
            <person name="Ma J."/>
        </authorList>
    </citation>
    <scope>NUCLEOTIDE SEQUENCE [LARGE SCALE GENOMIC DNA]</scope>
    <source>
        <strain evidence="8">NBRC 111756</strain>
    </source>
</reference>
<evidence type="ECO:0000256" key="6">
    <source>
        <dbReference type="SAM" id="Phobius"/>
    </source>
</evidence>
<evidence type="ECO:0000256" key="2">
    <source>
        <dbReference type="ARBA" id="ARBA00007362"/>
    </source>
</evidence>
<sequence length="261" mass="27522">MANTTAPRKGQVSPDRTSPDRTALQAFACLLIVGSLLALSLIIAKLADEAGAPRLGFLTLSIAGAGLVLLGINRLQGKTIQLSRRRLEYALLAGALFAVPNALGFLAIRHVGAGFVAIAFAFPVLVTWGLALLLKMERLRFTRLVGVLLGLSGGLVLAIAKASGMTEGGYWVALIALIPLIVAAGNIYRTLRWPARTSPVLLAALMMLGGAISLLPFALALESPPNSGNSDQLWLLLAEIAVFAVLYLFTSCCKSSRDRCT</sequence>
<organism evidence="7 8">
    <name type="scientific">Marinobacterium aestuariivivens</name>
    <dbReference type="NCBI Taxonomy" id="1698799"/>
    <lineage>
        <taxon>Bacteria</taxon>
        <taxon>Pseudomonadati</taxon>
        <taxon>Pseudomonadota</taxon>
        <taxon>Gammaproteobacteria</taxon>
        <taxon>Oceanospirillales</taxon>
        <taxon>Oceanospirillaceae</taxon>
        <taxon>Marinobacterium</taxon>
    </lineage>
</organism>
<dbReference type="Proteomes" id="UP001596422">
    <property type="component" value="Unassembled WGS sequence"/>
</dbReference>
<evidence type="ECO:0000256" key="3">
    <source>
        <dbReference type="ARBA" id="ARBA00022692"/>
    </source>
</evidence>
<evidence type="ECO:0000256" key="4">
    <source>
        <dbReference type="ARBA" id="ARBA00022989"/>
    </source>
</evidence>
<keyword evidence="3 6" id="KW-0812">Transmembrane</keyword>
<accession>A0ABW1ZXR0</accession>
<feature type="transmembrane region" description="Helical" evidence="6">
    <location>
        <begin position="87"/>
        <end position="108"/>
    </location>
</feature>
<feature type="transmembrane region" description="Helical" evidence="6">
    <location>
        <begin position="200"/>
        <end position="221"/>
    </location>
</feature>
<protein>
    <submittedName>
        <fullName evidence="7">EamA/RhaT family transporter</fullName>
    </submittedName>
</protein>
<dbReference type="PANTHER" id="PTHR32322:SF2">
    <property type="entry name" value="EAMA DOMAIN-CONTAINING PROTEIN"/>
    <property type="match status" value="1"/>
</dbReference>
<dbReference type="PANTHER" id="PTHR32322">
    <property type="entry name" value="INNER MEMBRANE TRANSPORTER"/>
    <property type="match status" value="1"/>
</dbReference>
<feature type="transmembrane region" description="Helical" evidence="6">
    <location>
        <begin position="55"/>
        <end position="75"/>
    </location>
</feature>
<comment type="caution">
    <text evidence="7">The sequence shown here is derived from an EMBL/GenBank/DDBJ whole genome shotgun (WGS) entry which is preliminary data.</text>
</comment>
<keyword evidence="4 6" id="KW-1133">Transmembrane helix</keyword>
<feature type="transmembrane region" description="Helical" evidence="6">
    <location>
        <begin position="168"/>
        <end position="188"/>
    </location>
</feature>
<feature type="transmembrane region" description="Helical" evidence="6">
    <location>
        <begin position="233"/>
        <end position="249"/>
    </location>
</feature>
<evidence type="ECO:0000256" key="1">
    <source>
        <dbReference type="ARBA" id="ARBA00004141"/>
    </source>
</evidence>
<gene>
    <name evidence="7" type="ORF">ACFQDL_07640</name>
</gene>
<evidence type="ECO:0000313" key="8">
    <source>
        <dbReference type="Proteomes" id="UP001596422"/>
    </source>
</evidence>
<dbReference type="InterPro" id="IPR037185">
    <property type="entry name" value="EmrE-like"/>
</dbReference>
<comment type="subcellular location">
    <subcellularLocation>
        <location evidence="1">Membrane</location>
        <topology evidence="1">Multi-pass membrane protein</topology>
    </subcellularLocation>
</comment>
<name>A0ABW1ZXR0_9GAMM</name>
<evidence type="ECO:0000313" key="7">
    <source>
        <dbReference type="EMBL" id="MFC6669970.1"/>
    </source>
</evidence>
<feature type="transmembrane region" description="Helical" evidence="6">
    <location>
        <begin position="23"/>
        <end position="43"/>
    </location>
</feature>
<proteinExistence type="inferred from homology"/>
<dbReference type="InterPro" id="IPR050638">
    <property type="entry name" value="AA-Vitamin_Transporters"/>
</dbReference>
<comment type="similarity">
    <text evidence="2">Belongs to the EamA transporter family.</text>
</comment>
<feature type="transmembrane region" description="Helical" evidence="6">
    <location>
        <begin position="141"/>
        <end position="162"/>
    </location>
</feature>
<dbReference type="SUPFAM" id="SSF103481">
    <property type="entry name" value="Multidrug resistance efflux transporter EmrE"/>
    <property type="match status" value="1"/>
</dbReference>
<keyword evidence="8" id="KW-1185">Reference proteome</keyword>
<keyword evidence="5 6" id="KW-0472">Membrane</keyword>
<dbReference type="RefSeq" id="WP_379908489.1">
    <property type="nucleotide sequence ID" value="NZ_JBHSWE010000001.1"/>
</dbReference>
<feature type="transmembrane region" description="Helical" evidence="6">
    <location>
        <begin position="114"/>
        <end position="134"/>
    </location>
</feature>
<evidence type="ECO:0000256" key="5">
    <source>
        <dbReference type="ARBA" id="ARBA00023136"/>
    </source>
</evidence>
<dbReference type="EMBL" id="JBHSWE010000001">
    <property type="protein sequence ID" value="MFC6669970.1"/>
    <property type="molecule type" value="Genomic_DNA"/>
</dbReference>